<reference evidence="2" key="1">
    <citation type="journal article" date="2021" name="Nat. Commun.">
        <title>Genetic determinants of endophytism in the Arabidopsis root mycobiome.</title>
        <authorList>
            <person name="Mesny F."/>
            <person name="Miyauchi S."/>
            <person name="Thiergart T."/>
            <person name="Pickel B."/>
            <person name="Atanasova L."/>
            <person name="Karlsson M."/>
            <person name="Huettel B."/>
            <person name="Barry K.W."/>
            <person name="Haridas S."/>
            <person name="Chen C."/>
            <person name="Bauer D."/>
            <person name="Andreopoulos W."/>
            <person name="Pangilinan J."/>
            <person name="LaButti K."/>
            <person name="Riley R."/>
            <person name="Lipzen A."/>
            <person name="Clum A."/>
            <person name="Drula E."/>
            <person name="Henrissat B."/>
            <person name="Kohler A."/>
            <person name="Grigoriev I.V."/>
            <person name="Martin F.M."/>
            <person name="Hacquard S."/>
        </authorList>
    </citation>
    <scope>NUCLEOTIDE SEQUENCE</scope>
    <source>
        <strain evidence="2">MPI-SDFR-AT-0073</strain>
    </source>
</reference>
<dbReference type="OrthoDB" id="2739686at2759"/>
<dbReference type="Proteomes" id="UP000758603">
    <property type="component" value="Unassembled WGS sequence"/>
</dbReference>
<evidence type="ECO:0000313" key="3">
    <source>
        <dbReference type="Proteomes" id="UP000758603"/>
    </source>
</evidence>
<evidence type="ECO:0000256" key="1">
    <source>
        <dbReference type="SAM" id="SignalP"/>
    </source>
</evidence>
<feature type="signal peptide" evidence="1">
    <location>
        <begin position="1"/>
        <end position="24"/>
    </location>
</feature>
<keyword evidence="3" id="KW-1185">Reference proteome</keyword>
<dbReference type="Gene3D" id="2.120.10.10">
    <property type="match status" value="1"/>
</dbReference>
<dbReference type="CDD" id="cd15482">
    <property type="entry name" value="Sialidase_non-viral"/>
    <property type="match status" value="1"/>
</dbReference>
<feature type="chain" id="PRO_5040207067" evidence="1">
    <location>
        <begin position="25"/>
        <end position="384"/>
    </location>
</feature>
<comment type="caution">
    <text evidence="2">The sequence shown here is derived from an EMBL/GenBank/DDBJ whole genome shotgun (WGS) entry which is preliminary data.</text>
</comment>
<protein>
    <submittedName>
        <fullName evidence="2">Sialidase</fullName>
    </submittedName>
</protein>
<dbReference type="GeneID" id="70126134"/>
<accession>A0A9P8UZX6</accession>
<dbReference type="PANTHER" id="PTHR38792:SF3">
    <property type="entry name" value="BNR_ASP-BOX REPEAT DOMAIN PROTEIN (AFU_ORTHOLOGUE AFUA_7G06430)-RELATED"/>
    <property type="match status" value="1"/>
</dbReference>
<dbReference type="InterPro" id="IPR036278">
    <property type="entry name" value="Sialidase_sf"/>
</dbReference>
<dbReference type="SUPFAM" id="SSF50939">
    <property type="entry name" value="Sialidases"/>
    <property type="match status" value="1"/>
</dbReference>
<name>A0A9P8UZX6_9PEZI</name>
<gene>
    <name evidence="2" type="ORF">BKA67DRAFT_509477</name>
</gene>
<sequence>MLSNSVLKTAFGVLLSYLPSLASSRSIPISSRDVSTGALSKITPIKIETAQDSNNAYARATQLSDGSLLLGYAHFDGAARTIEVTRSNDGGKSFEPFGTIAHRDSNVDMDNTFLLEIGQTNPPTVLAAFRNHDKNDDGDYTWFRITVCISDDGGKNWEYASQAVDFSAESSRGMGVWEPFMRVGNDGKIQLTYSRELATDNQETFRTISENGKSWSTPVNLKVHKETETLRDGMQGIVKVHDAATEKEALVMVFETTSRGYHDFNIEYAVSYDDGATYGDRGVVYIPATGKQAGSPQIAAVGNNRLAVLFMTDESTTTQDWPNVAQVKSVISSEGLKDGKIEWSTTPQLIGDGDSHWPGLLRFDDKVMGMYDQDGVVEAKILNY</sequence>
<organism evidence="2 3">
    <name type="scientific">Truncatella angustata</name>
    <dbReference type="NCBI Taxonomy" id="152316"/>
    <lineage>
        <taxon>Eukaryota</taxon>
        <taxon>Fungi</taxon>
        <taxon>Dikarya</taxon>
        <taxon>Ascomycota</taxon>
        <taxon>Pezizomycotina</taxon>
        <taxon>Sordariomycetes</taxon>
        <taxon>Xylariomycetidae</taxon>
        <taxon>Amphisphaeriales</taxon>
        <taxon>Sporocadaceae</taxon>
        <taxon>Truncatella</taxon>
    </lineage>
</organism>
<dbReference type="PANTHER" id="PTHR38792">
    <property type="entry name" value="BNR/ASP-BOX REPEAT DOMAIN PROTEIN (AFU_ORTHOLOGUE AFUA_7G06430)-RELATED"/>
    <property type="match status" value="1"/>
</dbReference>
<dbReference type="RefSeq" id="XP_045965060.1">
    <property type="nucleotide sequence ID" value="XM_046097242.1"/>
</dbReference>
<keyword evidence="1" id="KW-0732">Signal</keyword>
<dbReference type="AlphaFoldDB" id="A0A9P8UZX6"/>
<proteinExistence type="predicted"/>
<dbReference type="EMBL" id="JAGPXC010000001">
    <property type="protein sequence ID" value="KAH6660929.1"/>
    <property type="molecule type" value="Genomic_DNA"/>
</dbReference>
<evidence type="ECO:0000313" key="2">
    <source>
        <dbReference type="EMBL" id="KAH6660929.1"/>
    </source>
</evidence>